<dbReference type="Proteomes" id="UP000430079">
    <property type="component" value="Unassembled WGS sequence"/>
</dbReference>
<evidence type="ECO:0000313" key="3">
    <source>
        <dbReference type="Proteomes" id="UP000430079"/>
    </source>
</evidence>
<name>A0A640SXH6_9ACTN</name>
<evidence type="ECO:0000256" key="1">
    <source>
        <dbReference type="SAM" id="MobiDB-lite"/>
    </source>
</evidence>
<dbReference type="EMBL" id="BLIO01000001">
    <property type="protein sequence ID" value="GFE15582.1"/>
    <property type="molecule type" value="Genomic_DNA"/>
</dbReference>
<protein>
    <submittedName>
        <fullName evidence="2">Uncharacterized protein</fullName>
    </submittedName>
</protein>
<proteinExistence type="predicted"/>
<organism evidence="2 3">
    <name type="scientific">Streptomyces glebosus</name>
    <dbReference type="NCBI Taxonomy" id="249580"/>
    <lineage>
        <taxon>Bacteria</taxon>
        <taxon>Bacillati</taxon>
        <taxon>Actinomycetota</taxon>
        <taxon>Actinomycetes</taxon>
        <taxon>Kitasatosporales</taxon>
        <taxon>Streptomycetaceae</taxon>
        <taxon>Streptomyces</taxon>
    </lineage>
</organism>
<feature type="region of interest" description="Disordered" evidence="1">
    <location>
        <begin position="1"/>
        <end position="55"/>
    </location>
</feature>
<comment type="caution">
    <text evidence="2">The sequence shown here is derived from an EMBL/GenBank/DDBJ whole genome shotgun (WGS) entry which is preliminary data.</text>
</comment>
<sequence>MGAMKGEVRSAARQPEAGKPGAGVPNSGVSARKRPITPGRENEPAQPNLPRCTAPSLARVIHDRRTGFRSHRACTLGNNNPKNPHTCDGPRPGLASRSRA</sequence>
<keyword evidence="3" id="KW-1185">Reference proteome</keyword>
<evidence type="ECO:0000313" key="2">
    <source>
        <dbReference type="EMBL" id="GFE15582.1"/>
    </source>
</evidence>
<feature type="compositionally biased region" description="Basic and acidic residues" evidence="1">
    <location>
        <begin position="1"/>
        <end position="10"/>
    </location>
</feature>
<gene>
    <name evidence="2" type="ORF">Sgleb_36290</name>
</gene>
<feature type="region of interest" description="Disordered" evidence="1">
    <location>
        <begin position="71"/>
        <end position="100"/>
    </location>
</feature>
<reference evidence="2 3" key="1">
    <citation type="submission" date="2019-12" db="EMBL/GenBank/DDBJ databases">
        <title>Whole genome shotgun sequence of Streptomyces hygroscopicus subsp. glebosus NBRC 13786.</title>
        <authorList>
            <person name="Ichikawa N."/>
            <person name="Kimura A."/>
            <person name="Kitahashi Y."/>
            <person name="Komaki H."/>
            <person name="Tamura T."/>
        </authorList>
    </citation>
    <scope>NUCLEOTIDE SEQUENCE [LARGE SCALE GENOMIC DNA]</scope>
    <source>
        <strain evidence="2 3">NBRC 13786</strain>
    </source>
</reference>
<accession>A0A640SXH6</accession>
<dbReference type="AlphaFoldDB" id="A0A640SXH6"/>